<organism evidence="1">
    <name type="scientific">Arion vulgaris</name>
    <dbReference type="NCBI Taxonomy" id="1028688"/>
    <lineage>
        <taxon>Eukaryota</taxon>
        <taxon>Metazoa</taxon>
        <taxon>Spiralia</taxon>
        <taxon>Lophotrochozoa</taxon>
        <taxon>Mollusca</taxon>
        <taxon>Gastropoda</taxon>
        <taxon>Heterobranchia</taxon>
        <taxon>Euthyneura</taxon>
        <taxon>Panpulmonata</taxon>
        <taxon>Eupulmonata</taxon>
        <taxon>Stylommatophora</taxon>
        <taxon>Helicina</taxon>
        <taxon>Arionoidea</taxon>
        <taxon>Arionidae</taxon>
        <taxon>Arion</taxon>
    </lineage>
</organism>
<evidence type="ECO:0000313" key="1">
    <source>
        <dbReference type="EMBL" id="CEK49495.1"/>
    </source>
</evidence>
<protein>
    <submittedName>
        <fullName evidence="1">Uncharacterized protein</fullName>
    </submittedName>
</protein>
<gene>
    <name evidence="1" type="primary">ORF7929</name>
</gene>
<dbReference type="EMBL" id="HACG01002630">
    <property type="protein sequence ID" value="CEK49495.1"/>
    <property type="molecule type" value="Transcribed_RNA"/>
</dbReference>
<feature type="non-terminal residue" evidence="1">
    <location>
        <position position="1"/>
    </location>
</feature>
<proteinExistence type="predicted"/>
<dbReference type="AlphaFoldDB" id="A0A0B6Y1W6"/>
<name>A0A0B6Y1W6_9EUPU</name>
<reference evidence="1" key="1">
    <citation type="submission" date="2014-12" db="EMBL/GenBank/DDBJ databases">
        <title>Insight into the proteome of Arion vulgaris.</title>
        <authorList>
            <person name="Aradska J."/>
            <person name="Bulat T."/>
            <person name="Smidak R."/>
            <person name="Sarate P."/>
            <person name="Gangsoo J."/>
            <person name="Sialana F."/>
            <person name="Bilban M."/>
            <person name="Lubec G."/>
        </authorList>
    </citation>
    <scope>NUCLEOTIDE SEQUENCE</scope>
    <source>
        <tissue evidence="1">Skin</tissue>
    </source>
</reference>
<sequence length="78" mass="9183">FCCCNLASISLSSLPSSHNNKQYTNIHNNKQYTNKDHQTRVEFMMRTCLVMQTFSAITKQLTLWTTKIQLKLQFRKKP</sequence>
<accession>A0A0B6Y1W6</accession>